<proteinExistence type="inferred from homology"/>
<evidence type="ECO:0000259" key="6">
    <source>
        <dbReference type="Pfam" id="PF13458"/>
    </source>
</evidence>
<dbReference type="Gene3D" id="3.40.50.2300">
    <property type="match status" value="2"/>
</dbReference>
<dbReference type="InterPro" id="IPR028081">
    <property type="entry name" value="Leu-bd"/>
</dbReference>
<dbReference type="GO" id="GO:0006865">
    <property type="term" value="P:amino acid transport"/>
    <property type="evidence" value="ECO:0007669"/>
    <property type="project" value="UniProtKB-KW"/>
</dbReference>
<evidence type="ECO:0000313" key="7">
    <source>
        <dbReference type="EMBL" id="OIO16290.1"/>
    </source>
</evidence>
<dbReference type="InterPro" id="IPR028082">
    <property type="entry name" value="Peripla_BP_I"/>
</dbReference>
<dbReference type="PANTHER" id="PTHR30483">
    <property type="entry name" value="LEUCINE-SPECIFIC-BINDING PROTEIN"/>
    <property type="match status" value="1"/>
</dbReference>
<dbReference type="PANTHER" id="PTHR30483:SF6">
    <property type="entry name" value="PERIPLASMIC BINDING PROTEIN OF ABC TRANSPORTER FOR NATURAL AMINO ACIDS"/>
    <property type="match status" value="1"/>
</dbReference>
<keyword evidence="5" id="KW-0812">Transmembrane</keyword>
<feature type="domain" description="Leucine-binding protein" evidence="6">
    <location>
        <begin position="37"/>
        <end position="350"/>
    </location>
</feature>
<dbReference type="Pfam" id="PF13458">
    <property type="entry name" value="Peripla_BP_6"/>
    <property type="match status" value="1"/>
</dbReference>
<dbReference type="InterPro" id="IPR000709">
    <property type="entry name" value="Leu_Ile_Val-bd"/>
</dbReference>
<reference evidence="7 8" key="1">
    <citation type="journal article" date="2016" name="Environ. Microbiol.">
        <title>Genomic resolution of a cold subsurface aquifer community provides metabolic insights for novel microbes adapted to high CO concentrations.</title>
        <authorList>
            <person name="Probst A.J."/>
            <person name="Castelle C.J."/>
            <person name="Singh A."/>
            <person name="Brown C.T."/>
            <person name="Anantharaman K."/>
            <person name="Sharon I."/>
            <person name="Hug L.A."/>
            <person name="Burstein D."/>
            <person name="Emerson J.B."/>
            <person name="Thomas B.C."/>
            <person name="Banfield J.F."/>
        </authorList>
    </citation>
    <scope>NUCLEOTIDE SEQUENCE [LARGE SCALE GENOMIC DNA]</scope>
    <source>
        <strain evidence="7">CG1_02_38_13</strain>
    </source>
</reference>
<dbReference type="Proteomes" id="UP000182465">
    <property type="component" value="Unassembled WGS sequence"/>
</dbReference>
<protein>
    <recommendedName>
        <fullName evidence="6">Leucine-binding protein domain-containing protein</fullName>
    </recommendedName>
</protein>
<accession>A0A1J4TWC2</accession>
<evidence type="ECO:0000313" key="8">
    <source>
        <dbReference type="Proteomes" id="UP000182465"/>
    </source>
</evidence>
<evidence type="ECO:0000256" key="2">
    <source>
        <dbReference type="ARBA" id="ARBA00022448"/>
    </source>
</evidence>
<keyword evidence="2" id="KW-0813">Transport</keyword>
<dbReference type="EMBL" id="MNVB01000064">
    <property type="protein sequence ID" value="OIO16290.1"/>
    <property type="molecule type" value="Genomic_DNA"/>
</dbReference>
<gene>
    <name evidence="7" type="ORF">AUJ29_02970</name>
</gene>
<evidence type="ECO:0000256" key="1">
    <source>
        <dbReference type="ARBA" id="ARBA00010062"/>
    </source>
</evidence>
<keyword evidence="4" id="KW-0029">Amino-acid transport</keyword>
<evidence type="ECO:0000256" key="4">
    <source>
        <dbReference type="ARBA" id="ARBA00022970"/>
    </source>
</evidence>
<evidence type="ECO:0000256" key="5">
    <source>
        <dbReference type="SAM" id="Phobius"/>
    </source>
</evidence>
<dbReference type="SUPFAM" id="SSF53822">
    <property type="entry name" value="Periplasmic binding protein-like I"/>
    <property type="match status" value="1"/>
</dbReference>
<sequence>MNKTTKIIIWVVVAVVVVAGIWYGVSRKPAPVAEKEPVKIGVILPLTGEAATYGISDREGMLLAIEKINAEGGINGRKVRLIVEDSEGDPKGGISAFRKLVEIEGVKVIMTELSSVSMAIAPLVKEKQIVMFSIAGHPELTRQSEFIFRNYPTNTSIGGVTAELVMERLNLKKAGIMYINDEWGASLANAFREKFKGSIKMESFGSNDKDFRTQITKLKAFEPEAILVLGHSNVNLGIALRQIKELGYNGIILSTLEVSYPEVLETAGEAINGVIYSDLNIDYENNPVAKEMKEIYVAKYDKEPDLSVAFAYDMTNLLINAIKKGGYEVGGIKDELLKTKDFEGVFGKLNINEIGDVEFTLVLKIFRNGKSELYR</sequence>
<dbReference type="CDD" id="cd19984">
    <property type="entry name" value="PBP1_ABC_ligand_binding-like"/>
    <property type="match status" value="1"/>
</dbReference>
<dbReference type="InterPro" id="IPR051010">
    <property type="entry name" value="BCAA_transport"/>
</dbReference>
<dbReference type="PRINTS" id="PR00337">
    <property type="entry name" value="LEUILEVALBP"/>
</dbReference>
<keyword evidence="3" id="KW-0732">Signal</keyword>
<evidence type="ECO:0000256" key="3">
    <source>
        <dbReference type="ARBA" id="ARBA00022729"/>
    </source>
</evidence>
<comment type="caution">
    <text evidence="7">The sequence shown here is derived from an EMBL/GenBank/DDBJ whole genome shotgun (WGS) entry which is preliminary data.</text>
</comment>
<organism evidence="7 8">
    <name type="scientific">Candidatus Kuenenbacteria bacterium CG1_02_38_13</name>
    <dbReference type="NCBI Taxonomy" id="1805235"/>
    <lineage>
        <taxon>Bacteria</taxon>
        <taxon>Candidatus Kueneniibacteriota</taxon>
    </lineage>
</organism>
<feature type="transmembrane region" description="Helical" evidence="5">
    <location>
        <begin position="7"/>
        <end position="25"/>
    </location>
</feature>
<keyword evidence="5" id="KW-1133">Transmembrane helix</keyword>
<keyword evidence="5" id="KW-0472">Membrane</keyword>
<comment type="similarity">
    <text evidence="1">Belongs to the leucine-binding protein family.</text>
</comment>
<name>A0A1J4TWC2_9BACT</name>
<dbReference type="AlphaFoldDB" id="A0A1J4TWC2"/>